<dbReference type="EMBL" id="NOXX01000029">
    <property type="protein sequence ID" value="OYQ51505.1"/>
    <property type="molecule type" value="Genomic_DNA"/>
</dbReference>
<keyword evidence="2" id="KW-1185">Reference proteome</keyword>
<evidence type="ECO:0000313" key="2">
    <source>
        <dbReference type="Proteomes" id="UP000216035"/>
    </source>
</evidence>
<proteinExistence type="predicted"/>
<dbReference type="Proteomes" id="UP000216035">
    <property type="component" value="Unassembled WGS sequence"/>
</dbReference>
<reference evidence="1 2" key="1">
    <citation type="submission" date="2017-07" db="EMBL/GenBank/DDBJ databases">
        <title>Flavobacterium cyanobacteriorum sp. nov., isolated from cyanobacterial aggregates in a eutrophic lake.</title>
        <authorList>
            <person name="Cai H."/>
        </authorList>
    </citation>
    <scope>NUCLEOTIDE SEQUENCE [LARGE SCALE GENOMIC DNA]</scope>
    <source>
        <strain evidence="1 2">TH167</strain>
    </source>
</reference>
<gene>
    <name evidence="1" type="ORF">CHX27_00265</name>
</gene>
<protein>
    <submittedName>
        <fullName evidence="1">Uncharacterized protein</fullName>
    </submittedName>
</protein>
<name>A0A256AE60_9FLAO</name>
<dbReference type="AlphaFoldDB" id="A0A256AE60"/>
<evidence type="ECO:0000313" key="1">
    <source>
        <dbReference type="EMBL" id="OYQ51505.1"/>
    </source>
</evidence>
<dbReference type="OrthoDB" id="9765204at2"/>
<feature type="non-terminal residue" evidence="1">
    <location>
        <position position="77"/>
    </location>
</feature>
<comment type="caution">
    <text evidence="1">The sequence shown here is derived from an EMBL/GenBank/DDBJ whole genome shotgun (WGS) entry which is preliminary data.</text>
</comment>
<dbReference type="RefSeq" id="WP_133063361.1">
    <property type="nucleotide sequence ID" value="NZ_NOXX01000029.1"/>
</dbReference>
<accession>A0A256AE60</accession>
<organism evidence="1 2">
    <name type="scientific">Flavobacterium aurantiibacter</name>
    <dbReference type="NCBI Taxonomy" id="2023067"/>
    <lineage>
        <taxon>Bacteria</taxon>
        <taxon>Pseudomonadati</taxon>
        <taxon>Bacteroidota</taxon>
        <taxon>Flavobacteriia</taxon>
        <taxon>Flavobacteriales</taxon>
        <taxon>Flavobacteriaceae</taxon>
        <taxon>Flavobacterium</taxon>
    </lineage>
</organism>
<sequence length="77" mass="8392">MPDLDITSIRERSNAAVSMANGSVTSIYTKFELPTPTLQSSVEELSLAADISQVVPNKYYFHPDHLGSSTYISNDLG</sequence>